<keyword evidence="2" id="KW-0805">Transcription regulation</keyword>
<evidence type="ECO:0000313" key="7">
    <source>
        <dbReference type="EMBL" id="TDR35559.1"/>
    </source>
</evidence>
<dbReference type="AlphaFoldDB" id="A0A8B4Q724"/>
<dbReference type="SUPFAM" id="SSF46955">
    <property type="entry name" value="Putative DNA-binding domain"/>
    <property type="match status" value="1"/>
</dbReference>
<keyword evidence="3" id="KW-0238">DNA-binding</keyword>
<dbReference type="PANTHER" id="PTHR30204:SF65">
    <property type="entry name" value="HTH-TYPE TRANSCRIPTIONAL REGULATOR TNRA"/>
    <property type="match status" value="1"/>
</dbReference>
<sequence>MSIEEIGTFFVEKNKMNFIEKRYVSFPNMVLTGKLTWNKLIIVKGKVKTMNRDIRRTMPLLPISIVMQLTDLTARQIRYYEEHTLIEPARTEGNRRMFSLNDVDTLLEIKDLLDQGINMAGIKKVFALKNEPVIQQAKAEITDVDLRRILREEMLQAQRMQRTSIRQGDLSRFFQ</sequence>
<feature type="domain" description="HTH merR-type" evidence="5">
    <location>
        <begin position="60"/>
        <end position="128"/>
    </location>
</feature>
<reference evidence="7 9" key="2">
    <citation type="submission" date="2019-03" db="EMBL/GenBank/DDBJ databases">
        <title>Genomic Encyclopedia of Type Strains, Phase IV (KMG-IV): sequencing the most valuable type-strain genomes for metagenomic binning, comparative biology and taxonomic classification.</title>
        <authorList>
            <person name="Goeker M."/>
        </authorList>
    </citation>
    <scope>NUCLEOTIDE SEQUENCE [LARGE SCALE GENOMIC DNA]</scope>
    <source>
        <strain evidence="7 9">DSM 20580</strain>
    </source>
</reference>
<proteinExistence type="predicted"/>
<dbReference type="PANTHER" id="PTHR30204">
    <property type="entry name" value="REDOX-CYCLING DRUG-SENSING TRANSCRIPTIONAL ACTIVATOR SOXR"/>
    <property type="match status" value="1"/>
</dbReference>
<dbReference type="Pfam" id="PF13411">
    <property type="entry name" value="MerR_1"/>
    <property type="match status" value="1"/>
</dbReference>
<evidence type="ECO:0000313" key="9">
    <source>
        <dbReference type="Proteomes" id="UP000294641"/>
    </source>
</evidence>
<keyword evidence="4" id="KW-0804">Transcription</keyword>
<organism evidence="6 8">
    <name type="scientific">Kurthia zopfii</name>
    <dbReference type="NCBI Taxonomy" id="1650"/>
    <lineage>
        <taxon>Bacteria</taxon>
        <taxon>Bacillati</taxon>
        <taxon>Bacillota</taxon>
        <taxon>Bacilli</taxon>
        <taxon>Bacillales</taxon>
        <taxon>Caryophanaceae</taxon>
        <taxon>Kurthia</taxon>
    </lineage>
</organism>
<evidence type="ECO:0000256" key="2">
    <source>
        <dbReference type="ARBA" id="ARBA00023015"/>
    </source>
</evidence>
<dbReference type="CDD" id="cd01105">
    <property type="entry name" value="HTH_GlnR-like"/>
    <property type="match status" value="1"/>
</dbReference>
<keyword evidence="9" id="KW-1185">Reference proteome</keyword>
<dbReference type="GO" id="GO:0003677">
    <property type="term" value="F:DNA binding"/>
    <property type="evidence" value="ECO:0007669"/>
    <property type="project" value="UniProtKB-KW"/>
</dbReference>
<dbReference type="InterPro" id="IPR047057">
    <property type="entry name" value="MerR_fam"/>
</dbReference>
<keyword evidence="1" id="KW-0678">Repressor</keyword>
<evidence type="ECO:0000256" key="4">
    <source>
        <dbReference type="ARBA" id="ARBA00023163"/>
    </source>
</evidence>
<accession>A0A8B4Q724</accession>
<dbReference type="Gene3D" id="1.10.1660.10">
    <property type="match status" value="1"/>
</dbReference>
<reference evidence="6 8" key="1">
    <citation type="submission" date="2018-06" db="EMBL/GenBank/DDBJ databases">
        <authorList>
            <consortium name="Pathogen Informatics"/>
            <person name="Doyle S."/>
        </authorList>
    </citation>
    <scope>NUCLEOTIDE SEQUENCE [LARGE SCALE GENOMIC DNA]</scope>
    <source>
        <strain evidence="6 8">NCTC10597</strain>
    </source>
</reference>
<dbReference type="InterPro" id="IPR000551">
    <property type="entry name" value="MerR-type_HTH_dom"/>
</dbReference>
<protein>
    <submittedName>
        <fullName evidence="6">HTH-type transcriptional regulator glnR</fullName>
    </submittedName>
    <submittedName>
        <fullName evidence="7">MerR family glutamine synthetase transcriptional repressor</fullName>
    </submittedName>
</protein>
<dbReference type="EMBL" id="SNZG01000030">
    <property type="protein sequence ID" value="TDR35559.1"/>
    <property type="molecule type" value="Genomic_DNA"/>
</dbReference>
<evidence type="ECO:0000259" key="5">
    <source>
        <dbReference type="PROSITE" id="PS50937"/>
    </source>
</evidence>
<dbReference type="Proteomes" id="UP000254330">
    <property type="component" value="Unassembled WGS sequence"/>
</dbReference>
<evidence type="ECO:0000256" key="1">
    <source>
        <dbReference type="ARBA" id="ARBA00022491"/>
    </source>
</evidence>
<dbReference type="InterPro" id="IPR009061">
    <property type="entry name" value="DNA-bd_dom_put_sf"/>
</dbReference>
<dbReference type="GO" id="GO:0003700">
    <property type="term" value="F:DNA-binding transcription factor activity"/>
    <property type="evidence" value="ECO:0007669"/>
    <property type="project" value="InterPro"/>
</dbReference>
<comment type="caution">
    <text evidence="6">The sequence shown here is derived from an EMBL/GenBank/DDBJ whole genome shotgun (WGS) entry which is preliminary data.</text>
</comment>
<gene>
    <name evidence="6" type="primary">glnR</name>
    <name evidence="7" type="ORF">DFR61_13054</name>
    <name evidence="6" type="ORF">NCTC10597_00849</name>
</gene>
<name>A0A8B4Q724_9BACL</name>
<evidence type="ECO:0000313" key="8">
    <source>
        <dbReference type="Proteomes" id="UP000254330"/>
    </source>
</evidence>
<dbReference type="SMART" id="SM00422">
    <property type="entry name" value="HTH_MERR"/>
    <property type="match status" value="1"/>
</dbReference>
<evidence type="ECO:0000256" key="3">
    <source>
        <dbReference type="ARBA" id="ARBA00023125"/>
    </source>
</evidence>
<evidence type="ECO:0000313" key="6">
    <source>
        <dbReference type="EMBL" id="STX09179.1"/>
    </source>
</evidence>
<dbReference type="Proteomes" id="UP000294641">
    <property type="component" value="Unassembled WGS sequence"/>
</dbReference>
<dbReference type="PROSITE" id="PS50937">
    <property type="entry name" value="HTH_MERR_2"/>
    <property type="match status" value="1"/>
</dbReference>
<dbReference type="EMBL" id="UGNP01000001">
    <property type="protein sequence ID" value="STX09179.1"/>
    <property type="molecule type" value="Genomic_DNA"/>
</dbReference>